<organism evidence="1 2">
    <name type="scientific">Vermiconidia calcicola</name>
    <dbReference type="NCBI Taxonomy" id="1690605"/>
    <lineage>
        <taxon>Eukaryota</taxon>
        <taxon>Fungi</taxon>
        <taxon>Dikarya</taxon>
        <taxon>Ascomycota</taxon>
        <taxon>Pezizomycotina</taxon>
        <taxon>Dothideomycetes</taxon>
        <taxon>Dothideomycetidae</taxon>
        <taxon>Mycosphaerellales</taxon>
        <taxon>Extremaceae</taxon>
        <taxon>Vermiconidia</taxon>
    </lineage>
</organism>
<accession>A0ACC3NZR2</accession>
<reference evidence="1" key="1">
    <citation type="submission" date="2023-07" db="EMBL/GenBank/DDBJ databases">
        <title>Black Yeasts Isolated from many extreme environments.</title>
        <authorList>
            <person name="Coleine C."/>
            <person name="Stajich J.E."/>
            <person name="Selbmann L."/>
        </authorList>
    </citation>
    <scope>NUCLEOTIDE SEQUENCE</scope>
    <source>
        <strain evidence="1">CCFEE 5714</strain>
    </source>
</reference>
<name>A0ACC3NZR2_9PEZI</name>
<keyword evidence="2" id="KW-1185">Reference proteome</keyword>
<gene>
    <name evidence="1" type="ORF">LTR37_000209</name>
</gene>
<dbReference type="Proteomes" id="UP001281147">
    <property type="component" value="Unassembled WGS sequence"/>
</dbReference>
<protein>
    <submittedName>
        <fullName evidence="1">Uncharacterized protein</fullName>
    </submittedName>
</protein>
<evidence type="ECO:0000313" key="1">
    <source>
        <dbReference type="EMBL" id="KAK3726061.1"/>
    </source>
</evidence>
<proteinExistence type="predicted"/>
<sequence length="540" mass="58683">MAEDAPWKAKAANKQAAEYAKIPEAWRLSPEFLKGDETSDLGVMDVPAKCGILNSTELDITESYTAVSLATAVQSGKLKAVDVARAFSKRAAIAQQLTSCLTETFFDHAIQRGEYLDLYLAEHKKPLGPLHGVPISIKDPFNYVGVATTLGFVSYLDHELPKENSPLTDILLELGAILYCKTNIPQTMMTADSQNNVFGRTLNPHKLKLGAGGSSGGEGALVALRGSILGIGTDIGGSIRIPALCCGTYGFKPSTQRIPYGGQGYAVKPGSPGIPPCAGPLANSFEDLEFLVRHVINAKPWDRDATAMPFPWRASIAASPQPSLRVGYIHSDPDLPIHPPVARALETSAKKLSDAGITVVPLKNFPSFKDGMELTSHMFSLDNTRTILSHMTKSGEPIIRSLQKTMSLITMRDHYSLEDAFDLNVDRIKYKTQWNKLWVENNLDVILCPGAQNTAVLHDDYGPPPYTAVFNLLEYPGVILPVGFADRNVDTEDIVTPDPARTYRSEDVDGAPTVIQLVSRNYHDEELVAAAAVIDKALKQ</sequence>
<comment type="caution">
    <text evidence="1">The sequence shown here is derived from an EMBL/GenBank/DDBJ whole genome shotgun (WGS) entry which is preliminary data.</text>
</comment>
<dbReference type="EMBL" id="JAUTXU010000001">
    <property type="protein sequence ID" value="KAK3726061.1"/>
    <property type="molecule type" value="Genomic_DNA"/>
</dbReference>
<evidence type="ECO:0000313" key="2">
    <source>
        <dbReference type="Proteomes" id="UP001281147"/>
    </source>
</evidence>